<comment type="caution">
    <text evidence="2">The sequence shown here is derived from an EMBL/GenBank/DDBJ whole genome shotgun (WGS) entry which is preliminary data.</text>
</comment>
<feature type="transmembrane region" description="Helical" evidence="1">
    <location>
        <begin position="75"/>
        <end position="94"/>
    </location>
</feature>
<feature type="transmembrane region" description="Helical" evidence="1">
    <location>
        <begin position="147"/>
        <end position="171"/>
    </location>
</feature>
<protein>
    <submittedName>
        <fullName evidence="2">YesL family protein</fullName>
    </submittedName>
</protein>
<proteinExistence type="predicted"/>
<feature type="transmembrane region" description="Helical" evidence="1">
    <location>
        <begin position="106"/>
        <end position="135"/>
    </location>
</feature>
<dbReference type="RefSeq" id="WP_213124381.1">
    <property type="nucleotide sequence ID" value="NZ_JAGYPG010000002.1"/>
</dbReference>
<dbReference type="InterPro" id="IPR006938">
    <property type="entry name" value="DUF624"/>
</dbReference>
<reference evidence="2 3" key="1">
    <citation type="submission" date="2021-05" db="EMBL/GenBank/DDBJ databases">
        <title>Novel Bacillus species.</title>
        <authorList>
            <person name="Liu G."/>
        </authorList>
    </citation>
    <scope>NUCLEOTIDE SEQUENCE [LARGE SCALE GENOMIC DNA]</scope>
    <source>
        <strain evidence="3">FJAT-49780</strain>
    </source>
</reference>
<sequence length="215" mass="25014">MQMNRLLLGIYNLCKWITYFFYLNALWVVFTLLGGIVLGAMPSTIALYSIARKTAMGEEDIPLVKTFWKVYRSEFLRANGLGYLLLLSGYLIYFNLTFFRSFEGTIYSIMSFIMLLMAIVFIMMIMYIFPVYVHYQLKLIQYVKQALLIAFLHPFNLISMLITGVATYYFLIFLPGFIPLFAVSLLVHFNMWLVHQSFLSIERIKMKKGITGVVS</sequence>
<dbReference type="EMBL" id="JAGYPG010000002">
    <property type="protein sequence ID" value="MBS4195140.1"/>
    <property type="molecule type" value="Genomic_DNA"/>
</dbReference>
<keyword evidence="1" id="KW-0472">Membrane</keyword>
<keyword evidence="1" id="KW-0812">Transmembrane</keyword>
<evidence type="ECO:0000313" key="2">
    <source>
        <dbReference type="EMBL" id="MBS4195140.1"/>
    </source>
</evidence>
<organism evidence="2 3">
    <name type="scientific">Lederbergia citri</name>
    <dbReference type="NCBI Taxonomy" id="2833580"/>
    <lineage>
        <taxon>Bacteria</taxon>
        <taxon>Bacillati</taxon>
        <taxon>Bacillota</taxon>
        <taxon>Bacilli</taxon>
        <taxon>Bacillales</taxon>
        <taxon>Bacillaceae</taxon>
        <taxon>Lederbergia</taxon>
    </lineage>
</organism>
<dbReference type="Pfam" id="PF04854">
    <property type="entry name" value="DUF624"/>
    <property type="match status" value="1"/>
</dbReference>
<dbReference type="Proteomes" id="UP000681414">
    <property type="component" value="Unassembled WGS sequence"/>
</dbReference>
<name>A0A942YH79_9BACI</name>
<dbReference type="AlphaFoldDB" id="A0A942YH79"/>
<keyword evidence="3" id="KW-1185">Reference proteome</keyword>
<accession>A0A942YH79</accession>
<gene>
    <name evidence="2" type="ORF">KHA97_08730</name>
</gene>
<feature type="transmembrane region" description="Helical" evidence="1">
    <location>
        <begin position="177"/>
        <end position="199"/>
    </location>
</feature>
<evidence type="ECO:0000313" key="3">
    <source>
        <dbReference type="Proteomes" id="UP000681414"/>
    </source>
</evidence>
<feature type="transmembrane region" description="Helical" evidence="1">
    <location>
        <begin position="20"/>
        <end position="48"/>
    </location>
</feature>
<keyword evidence="1" id="KW-1133">Transmembrane helix</keyword>
<evidence type="ECO:0000256" key="1">
    <source>
        <dbReference type="SAM" id="Phobius"/>
    </source>
</evidence>